<dbReference type="Proteomes" id="UP000596427">
    <property type="component" value="Chromosome"/>
</dbReference>
<sequence length="171" mass="18821">MILFCRTGGREERRGGASRFLMDLKTPGITIRPILDLAGEHHFNEVAFEDVFLPGSALLGQLGDGWNQVVSELAFERSGPERFLSSFVLMRELVRVLGPSPSEHAAAALGRLMAHLVVLRRLSRSVAGMLQEGRNPVLQAALVKDLGALFEQEMPGVARERPHSGRRGARR</sequence>
<dbReference type="KEGG" id="xdi:EZH22_10540"/>
<organism evidence="2 3">
    <name type="scientific">Xanthobacter dioxanivorans</name>
    <dbReference type="NCBI Taxonomy" id="2528964"/>
    <lineage>
        <taxon>Bacteria</taxon>
        <taxon>Pseudomonadati</taxon>
        <taxon>Pseudomonadota</taxon>
        <taxon>Alphaproteobacteria</taxon>
        <taxon>Hyphomicrobiales</taxon>
        <taxon>Xanthobacteraceae</taxon>
        <taxon>Xanthobacter</taxon>
    </lineage>
</organism>
<dbReference type="EMBL" id="CP063362">
    <property type="protein sequence ID" value="QRG08674.1"/>
    <property type="molecule type" value="Genomic_DNA"/>
</dbReference>
<dbReference type="AlphaFoldDB" id="A0A974PSQ1"/>
<evidence type="ECO:0000313" key="3">
    <source>
        <dbReference type="Proteomes" id="UP000596427"/>
    </source>
</evidence>
<dbReference type="Gene3D" id="2.40.110.10">
    <property type="entry name" value="Butyryl-CoA Dehydrogenase, subunit A, domain 2"/>
    <property type="match status" value="1"/>
</dbReference>
<dbReference type="PANTHER" id="PTHR43292:SF4">
    <property type="entry name" value="ACYL-COA DEHYDROGENASE FADE34"/>
    <property type="match status" value="1"/>
</dbReference>
<dbReference type="GO" id="GO:0016627">
    <property type="term" value="F:oxidoreductase activity, acting on the CH-CH group of donors"/>
    <property type="evidence" value="ECO:0007669"/>
    <property type="project" value="InterPro"/>
</dbReference>
<dbReference type="InterPro" id="IPR052161">
    <property type="entry name" value="Mycobact_Acyl-CoA_DH"/>
</dbReference>
<dbReference type="PANTHER" id="PTHR43292">
    <property type="entry name" value="ACYL-COA DEHYDROGENASE"/>
    <property type="match status" value="1"/>
</dbReference>
<dbReference type="GO" id="GO:0005886">
    <property type="term" value="C:plasma membrane"/>
    <property type="evidence" value="ECO:0007669"/>
    <property type="project" value="TreeGrafter"/>
</dbReference>
<keyword evidence="1" id="KW-0560">Oxidoreductase</keyword>
<dbReference type="RefSeq" id="WP_203195587.1">
    <property type="nucleotide sequence ID" value="NZ_CP063362.1"/>
</dbReference>
<dbReference type="InterPro" id="IPR046373">
    <property type="entry name" value="Acyl-CoA_Oxase/DH_mid-dom_sf"/>
</dbReference>
<name>A0A974PSQ1_9HYPH</name>
<proteinExistence type="predicted"/>
<protein>
    <submittedName>
        <fullName evidence="2">Uncharacterized protein</fullName>
    </submittedName>
</protein>
<gene>
    <name evidence="2" type="ORF">EZH22_10540</name>
</gene>
<dbReference type="SUPFAM" id="SSF56645">
    <property type="entry name" value="Acyl-CoA dehydrogenase NM domain-like"/>
    <property type="match status" value="1"/>
</dbReference>
<keyword evidence="3" id="KW-1185">Reference proteome</keyword>
<evidence type="ECO:0000313" key="2">
    <source>
        <dbReference type="EMBL" id="QRG08674.1"/>
    </source>
</evidence>
<evidence type="ECO:0000256" key="1">
    <source>
        <dbReference type="ARBA" id="ARBA00023002"/>
    </source>
</evidence>
<reference evidence="2 3" key="1">
    <citation type="submission" date="2020-10" db="EMBL/GenBank/DDBJ databases">
        <title>Degradation of 1,4-Dioxane by Xanthobacter sp. YN2, via a Novel Group-2 Soluble Di-Iron Monooxygenase.</title>
        <authorList>
            <person name="Ma F."/>
            <person name="Wang Y."/>
            <person name="Yang J."/>
            <person name="Guo H."/>
            <person name="Su D."/>
            <person name="Yu L."/>
        </authorList>
    </citation>
    <scope>NUCLEOTIDE SEQUENCE [LARGE SCALE GENOMIC DNA]</scope>
    <source>
        <strain evidence="2 3">YN2</strain>
    </source>
</reference>
<accession>A0A974PSQ1</accession>
<dbReference type="InterPro" id="IPR009100">
    <property type="entry name" value="AcylCoA_DH/oxidase_NM_dom_sf"/>
</dbReference>